<dbReference type="PANTHER" id="PTHR11616">
    <property type="entry name" value="SODIUM/CHLORIDE DEPENDENT TRANSPORTER"/>
    <property type="match status" value="1"/>
</dbReference>
<feature type="compositionally biased region" description="Polar residues" evidence="6">
    <location>
        <begin position="351"/>
        <end position="376"/>
    </location>
</feature>
<reference evidence="8 9" key="1">
    <citation type="submission" date="2021-06" db="EMBL/GenBank/DDBJ databases">
        <authorList>
            <person name="Palmer J.M."/>
        </authorList>
    </citation>
    <scope>NUCLEOTIDE SEQUENCE [LARGE SCALE GENOMIC DNA]</scope>
    <source>
        <strain evidence="8 9">XC_2019</strain>
        <tissue evidence="8">Muscle</tissue>
    </source>
</reference>
<keyword evidence="9" id="KW-1185">Reference proteome</keyword>
<keyword evidence="4 7" id="KW-1133">Transmembrane helix</keyword>
<gene>
    <name evidence="8" type="ORF">XENOCAPTIV_006639</name>
</gene>
<evidence type="ECO:0000256" key="7">
    <source>
        <dbReference type="SAM" id="Phobius"/>
    </source>
</evidence>
<feature type="transmembrane region" description="Helical" evidence="7">
    <location>
        <begin position="20"/>
        <end position="45"/>
    </location>
</feature>
<dbReference type="SUPFAM" id="SSF161070">
    <property type="entry name" value="SNF-like"/>
    <property type="match status" value="1"/>
</dbReference>
<dbReference type="PRINTS" id="PR00176">
    <property type="entry name" value="NANEUSMPORT"/>
</dbReference>
<dbReference type="PANTHER" id="PTHR11616:SF102">
    <property type="entry name" value="SODIUM-DEPENDENT NEUTRAL AMINO ACID TRANSPORTER SLC6A17"/>
    <property type="match status" value="1"/>
</dbReference>
<proteinExistence type="predicted"/>
<evidence type="ECO:0000256" key="6">
    <source>
        <dbReference type="SAM" id="MobiDB-lite"/>
    </source>
</evidence>
<dbReference type="Proteomes" id="UP001434883">
    <property type="component" value="Unassembled WGS sequence"/>
</dbReference>
<feature type="transmembrane region" description="Helical" evidence="7">
    <location>
        <begin position="93"/>
        <end position="112"/>
    </location>
</feature>
<evidence type="ECO:0000256" key="2">
    <source>
        <dbReference type="ARBA" id="ARBA00022448"/>
    </source>
</evidence>
<dbReference type="InterPro" id="IPR000175">
    <property type="entry name" value="Na/ntran_symport"/>
</dbReference>
<evidence type="ECO:0000313" key="9">
    <source>
        <dbReference type="Proteomes" id="UP001434883"/>
    </source>
</evidence>
<comment type="caution">
    <text evidence="8">The sequence shown here is derived from an EMBL/GenBank/DDBJ whole genome shotgun (WGS) entry which is preliminary data.</text>
</comment>
<feature type="transmembrane region" description="Helical" evidence="7">
    <location>
        <begin position="124"/>
        <end position="147"/>
    </location>
</feature>
<organism evidence="8 9">
    <name type="scientific">Xenoophorus captivus</name>
    <dbReference type="NCBI Taxonomy" id="1517983"/>
    <lineage>
        <taxon>Eukaryota</taxon>
        <taxon>Metazoa</taxon>
        <taxon>Chordata</taxon>
        <taxon>Craniata</taxon>
        <taxon>Vertebrata</taxon>
        <taxon>Euteleostomi</taxon>
        <taxon>Actinopterygii</taxon>
        <taxon>Neopterygii</taxon>
        <taxon>Teleostei</taxon>
        <taxon>Neoteleostei</taxon>
        <taxon>Acanthomorphata</taxon>
        <taxon>Ovalentaria</taxon>
        <taxon>Atherinomorphae</taxon>
        <taxon>Cyprinodontiformes</taxon>
        <taxon>Goodeidae</taxon>
        <taxon>Xenoophorus</taxon>
    </lineage>
</organism>
<feature type="transmembrane region" description="Helical" evidence="7">
    <location>
        <begin position="200"/>
        <end position="221"/>
    </location>
</feature>
<evidence type="ECO:0000256" key="3">
    <source>
        <dbReference type="ARBA" id="ARBA00022692"/>
    </source>
</evidence>
<evidence type="ECO:0000256" key="4">
    <source>
        <dbReference type="ARBA" id="ARBA00022989"/>
    </source>
</evidence>
<keyword evidence="5 7" id="KW-0472">Membrane</keyword>
<name>A0ABV0QTZ5_9TELE</name>
<evidence type="ECO:0000313" key="8">
    <source>
        <dbReference type="EMBL" id="MEQ2199306.1"/>
    </source>
</evidence>
<dbReference type="InterPro" id="IPR037272">
    <property type="entry name" value="SNS_sf"/>
</dbReference>
<evidence type="ECO:0000256" key="5">
    <source>
        <dbReference type="ARBA" id="ARBA00023136"/>
    </source>
</evidence>
<comment type="subcellular location">
    <subcellularLocation>
        <location evidence="1">Membrane</location>
        <topology evidence="1">Multi-pass membrane protein</topology>
    </subcellularLocation>
</comment>
<feature type="transmembrane region" description="Helical" evidence="7">
    <location>
        <begin position="267"/>
        <end position="289"/>
    </location>
</feature>
<accession>A0ABV0QTZ5</accession>
<protein>
    <submittedName>
        <fullName evidence="8">Uncharacterized protein</fullName>
    </submittedName>
</protein>
<dbReference type="Pfam" id="PF00209">
    <property type="entry name" value="SNF"/>
    <property type="match status" value="1"/>
</dbReference>
<sequence>MSIDPSCPHHIIVSSLKQSVGTGVVCGFVGLYYNVIIGWSIFYFFQSFQYPLPWAECPFKKNGTQATTTYFWYRQTLNITSTIDDTGGLNWKMSLSLLVAWILVCLAVIKGIQSSGKVMYFSSLFPYVVLFCFLVRGLMLKGSVDGIAHMFTPKLEKMLEPQVWREAATQVFFALGLGFGGVIAFSSYNKRDNNCHFDAALVSVINFVTSILATLVVFAVLGFKANVMNEKCVVETGKHDWYHDRHHHAHTGRLQDPQGDPVCYPPWALAMAYALIVVAMLPLPIVFIARHFNLVSDGSNKLSVSYRKGMMKDISNLEEQDEQRFILGKNPSEAPSPMPAHRAYLGPGGTQEMTNTNYGTSTKTGYQNIGSPESEL</sequence>
<feature type="transmembrane region" description="Helical" evidence="7">
    <location>
        <begin position="167"/>
        <end position="188"/>
    </location>
</feature>
<evidence type="ECO:0000256" key="1">
    <source>
        <dbReference type="ARBA" id="ARBA00004141"/>
    </source>
</evidence>
<feature type="region of interest" description="Disordered" evidence="6">
    <location>
        <begin position="330"/>
        <end position="376"/>
    </location>
</feature>
<keyword evidence="3 7" id="KW-0812">Transmembrane</keyword>
<keyword evidence="2" id="KW-0813">Transport</keyword>
<dbReference type="EMBL" id="JAHRIN010025226">
    <property type="protein sequence ID" value="MEQ2199306.1"/>
    <property type="molecule type" value="Genomic_DNA"/>
</dbReference>
<dbReference type="PROSITE" id="PS50267">
    <property type="entry name" value="NA_NEUROTRAN_SYMP_3"/>
    <property type="match status" value="1"/>
</dbReference>